<evidence type="ECO:0000259" key="5">
    <source>
        <dbReference type="PROSITE" id="PS50850"/>
    </source>
</evidence>
<dbReference type="Proteomes" id="UP000053900">
    <property type="component" value="Unassembled WGS sequence"/>
</dbReference>
<dbReference type="Pfam" id="PF07690">
    <property type="entry name" value="MFS_1"/>
    <property type="match status" value="1"/>
</dbReference>
<dbReference type="SUPFAM" id="SSF103473">
    <property type="entry name" value="MFS general substrate transporter"/>
    <property type="match status" value="1"/>
</dbReference>
<keyword evidence="1 4" id="KW-0812">Transmembrane</keyword>
<proteinExistence type="predicted"/>
<dbReference type="InterPro" id="IPR036259">
    <property type="entry name" value="MFS_trans_sf"/>
</dbReference>
<dbReference type="InterPro" id="IPR020846">
    <property type="entry name" value="MFS_dom"/>
</dbReference>
<dbReference type="InterPro" id="IPR011701">
    <property type="entry name" value="MFS"/>
</dbReference>
<evidence type="ECO:0000313" key="6">
    <source>
        <dbReference type="EMBL" id="KND22679.1"/>
    </source>
</evidence>
<dbReference type="EMBL" id="LGSW01000001">
    <property type="protein sequence ID" value="KND22679.1"/>
    <property type="molecule type" value="Genomic_DNA"/>
</dbReference>
<keyword evidence="2 4" id="KW-1133">Transmembrane helix</keyword>
<reference evidence="6 7" key="1">
    <citation type="submission" date="2015-07" db="EMBL/GenBank/DDBJ databases">
        <title>Draft genome of Enhydrobacter aerosaccus.</title>
        <authorList>
            <person name="Wang X."/>
        </authorList>
    </citation>
    <scope>NUCLEOTIDE SEQUENCE [LARGE SCALE GENOMIC DNA]</scope>
    <source>
        <strain evidence="6 7">CGMCC9176</strain>
    </source>
</reference>
<evidence type="ECO:0000256" key="1">
    <source>
        <dbReference type="ARBA" id="ARBA00022692"/>
    </source>
</evidence>
<dbReference type="Gene3D" id="1.20.1250.20">
    <property type="entry name" value="MFS general substrate transporter like domains"/>
    <property type="match status" value="1"/>
</dbReference>
<organism evidence="6 7">
    <name type="scientific">Enhydrobacter aerosaccus</name>
    <dbReference type="NCBI Taxonomy" id="225324"/>
    <lineage>
        <taxon>Bacteria</taxon>
        <taxon>Pseudomonadati</taxon>
        <taxon>Pseudomonadota</taxon>
        <taxon>Alphaproteobacteria</taxon>
        <taxon>Hyphomicrobiales</taxon>
        <taxon>Enhydrobacter</taxon>
    </lineage>
</organism>
<accession>A0ABR5IPI4</accession>
<comment type="caution">
    <text evidence="6">The sequence shown here is derived from an EMBL/GenBank/DDBJ whole genome shotgun (WGS) entry which is preliminary data.</text>
</comment>
<keyword evidence="3 4" id="KW-0472">Membrane</keyword>
<dbReference type="PROSITE" id="PS50850">
    <property type="entry name" value="MFS"/>
    <property type="match status" value="1"/>
</dbReference>
<feature type="domain" description="Major facilitator superfamily (MFS) profile" evidence="5">
    <location>
        <begin position="1"/>
        <end position="98"/>
    </location>
</feature>
<gene>
    <name evidence="6" type="ORF">AFK20_00735</name>
</gene>
<protein>
    <recommendedName>
        <fullName evidence="5">Major facilitator superfamily (MFS) profile domain-containing protein</fullName>
    </recommendedName>
</protein>
<evidence type="ECO:0000313" key="7">
    <source>
        <dbReference type="Proteomes" id="UP000053900"/>
    </source>
</evidence>
<evidence type="ECO:0000256" key="3">
    <source>
        <dbReference type="ARBA" id="ARBA00023136"/>
    </source>
</evidence>
<evidence type="ECO:0000256" key="4">
    <source>
        <dbReference type="SAM" id="Phobius"/>
    </source>
</evidence>
<name>A0ABR5IPI4_9HYPH</name>
<feature type="transmembrane region" description="Helical" evidence="4">
    <location>
        <begin position="6"/>
        <end position="32"/>
    </location>
</feature>
<keyword evidence="7" id="KW-1185">Reference proteome</keyword>
<evidence type="ECO:0000256" key="2">
    <source>
        <dbReference type="ARBA" id="ARBA00022989"/>
    </source>
</evidence>
<feature type="transmembrane region" description="Helical" evidence="4">
    <location>
        <begin position="74"/>
        <end position="93"/>
    </location>
</feature>
<sequence>MVSSQQWGIIFFLIALAGFGVGGQQLALNYLVVATYPTEVKSTATGWAIGMGRFGAIIGSAIRGSVLAAFGTNGYFFSLIVPLVVCYLCVLILNKKIAPVR</sequence>
<feature type="transmembrane region" description="Helical" evidence="4">
    <location>
        <begin position="44"/>
        <end position="62"/>
    </location>
</feature>